<feature type="binding site" evidence="6">
    <location>
        <begin position="173"/>
        <end position="176"/>
    </location>
    <ligand>
        <name>spermidine</name>
        <dbReference type="ChEBI" id="CHEBI:57834"/>
    </ligand>
</feature>
<dbReference type="PIRSF" id="PIRSF019574">
    <property type="entry name" value="Periplasmic_polyamine_BP"/>
    <property type="match status" value="1"/>
</dbReference>
<sequence>MKNSSRGGDLKRLALSVMAASAVTILPTHVSAQESLNLYNWGDYINPEVLTRFTAETGIEVTLDTYGSNEEMLAKLQAGAKGYDIIFPSVHMQDVMAHLGMLEKTDINQYTGFSHVDPAFLTATTDPKGEYCLPYAWGSVGIVYNKKLAGKVTSWKDFFALTEKGQKVTMLDDMRETLGVGLIMNGNSVNSTDPDELKAAAAFLEPYKQGIAAFTYDSIPMVQSGDIAAAHWYVGAMMYVTQAPDTLDYVIPAEGATKYQENMCVLKTAPNKENAIRFLEFFTQPEIAALNTAQQMNGTANKDAIELLPDALKNNPNVNPAADTMSRLQMFTDLGKGLRLYDRVWTRFKTSQ</sequence>
<dbReference type="PATRIC" id="fig|1232683.4.peg.2229"/>
<name>A0A081FY86_9GAMM</name>
<evidence type="ECO:0000256" key="5">
    <source>
        <dbReference type="PIRNR" id="PIRNR019574"/>
    </source>
</evidence>
<keyword evidence="3" id="KW-0732">Signal</keyword>
<dbReference type="RefSeq" id="WP_036188016.1">
    <property type="nucleotide sequence ID" value="NZ_JMQN01000036.1"/>
</dbReference>
<dbReference type="GO" id="GO:0015846">
    <property type="term" value="P:polyamine transport"/>
    <property type="evidence" value="ECO:0007669"/>
    <property type="project" value="InterPro"/>
</dbReference>
<dbReference type="Gene3D" id="3.40.190.10">
    <property type="entry name" value="Periplasmic binding protein-like II"/>
    <property type="match status" value="2"/>
</dbReference>
<dbReference type="eggNOG" id="COG0687">
    <property type="taxonomic scope" value="Bacteria"/>
</dbReference>
<dbReference type="InterPro" id="IPR001188">
    <property type="entry name" value="Sperm_putr-bd"/>
</dbReference>
<dbReference type="Proteomes" id="UP000028252">
    <property type="component" value="Unassembled WGS sequence"/>
</dbReference>
<comment type="caution">
    <text evidence="7">The sequence shown here is derived from an EMBL/GenBank/DDBJ whole genome shotgun (WGS) entry which is preliminary data.</text>
</comment>
<proteinExistence type="inferred from homology"/>
<dbReference type="AlphaFoldDB" id="A0A081FY86"/>
<comment type="subcellular location">
    <subcellularLocation>
        <location evidence="1 5">Periplasm</location>
    </subcellularLocation>
</comment>
<comment type="function">
    <text evidence="5">Required for the activity of the bacterial periplasmic transport system of putrescine.</text>
</comment>
<accession>A0A081FY86</accession>
<dbReference type="GO" id="GO:0019808">
    <property type="term" value="F:polyamine binding"/>
    <property type="evidence" value="ECO:0007669"/>
    <property type="project" value="InterPro"/>
</dbReference>
<keyword evidence="4 5" id="KW-0574">Periplasm</keyword>
<dbReference type="PANTHER" id="PTHR30222">
    <property type="entry name" value="SPERMIDINE/PUTRESCINE-BINDING PERIPLASMIC PROTEIN"/>
    <property type="match status" value="1"/>
</dbReference>
<evidence type="ECO:0000313" key="8">
    <source>
        <dbReference type="Proteomes" id="UP000028252"/>
    </source>
</evidence>
<dbReference type="CDD" id="cd13590">
    <property type="entry name" value="PBP2_PotD_PotF_like"/>
    <property type="match status" value="1"/>
</dbReference>
<dbReference type="GO" id="GO:0042597">
    <property type="term" value="C:periplasmic space"/>
    <property type="evidence" value="ECO:0007669"/>
    <property type="project" value="UniProtKB-SubCell"/>
</dbReference>
<keyword evidence="2 5" id="KW-0813">Transport</keyword>
<evidence type="ECO:0000256" key="2">
    <source>
        <dbReference type="ARBA" id="ARBA00022448"/>
    </source>
</evidence>
<dbReference type="EMBL" id="JMQN01000036">
    <property type="protein sequence ID" value="KEA63491.1"/>
    <property type="molecule type" value="Genomic_DNA"/>
</dbReference>
<dbReference type="InterPro" id="IPR006059">
    <property type="entry name" value="SBP"/>
</dbReference>
<dbReference type="PANTHER" id="PTHR30222:SF17">
    <property type="entry name" value="SPERMIDINE_PUTRESCINE-BINDING PERIPLASMIC PROTEIN"/>
    <property type="match status" value="1"/>
</dbReference>
<evidence type="ECO:0000256" key="6">
    <source>
        <dbReference type="PIRSR" id="PIRSR019574-1"/>
    </source>
</evidence>
<comment type="similarity">
    <text evidence="5">Belongs to the bacterial solute-binding protein PotD/PotF family.</text>
</comment>
<protein>
    <recommendedName>
        <fullName evidence="5">Putrescine-binding periplasmic protein</fullName>
    </recommendedName>
</protein>
<organism evidence="7 8">
    <name type="scientific">Marinobacterium lacunae</name>
    <dbReference type="NCBI Taxonomy" id="1232683"/>
    <lineage>
        <taxon>Bacteria</taxon>
        <taxon>Pseudomonadati</taxon>
        <taxon>Pseudomonadota</taxon>
        <taxon>Gammaproteobacteria</taxon>
        <taxon>Oceanospirillales</taxon>
        <taxon>Oceanospirillaceae</taxon>
        <taxon>Marinobacterium</taxon>
    </lineage>
</organism>
<evidence type="ECO:0000256" key="4">
    <source>
        <dbReference type="ARBA" id="ARBA00022764"/>
    </source>
</evidence>
<dbReference type="SUPFAM" id="SSF53850">
    <property type="entry name" value="Periplasmic binding protein-like II"/>
    <property type="match status" value="1"/>
</dbReference>
<reference evidence="7 8" key="1">
    <citation type="submission" date="2014-04" db="EMBL/GenBank/DDBJ databases">
        <title>Marinobacterium kochiensis sp. nov., isolated from sediment sample collected from Kochi backwaters in Kerala, India.</title>
        <authorList>
            <person name="Singh A."/>
            <person name="Pinnaka A.K."/>
        </authorList>
    </citation>
    <scope>NUCLEOTIDE SEQUENCE [LARGE SCALE GENOMIC DNA]</scope>
    <source>
        <strain evidence="7 8">AK27</strain>
    </source>
</reference>
<evidence type="ECO:0000256" key="3">
    <source>
        <dbReference type="ARBA" id="ARBA00022729"/>
    </source>
</evidence>
<evidence type="ECO:0000256" key="1">
    <source>
        <dbReference type="ARBA" id="ARBA00004418"/>
    </source>
</evidence>
<dbReference type="STRING" id="1232683.ADIMK_2270"/>
<evidence type="ECO:0000313" key="7">
    <source>
        <dbReference type="EMBL" id="KEA63491.1"/>
    </source>
</evidence>
<dbReference type="PRINTS" id="PR00909">
    <property type="entry name" value="SPERMDNBNDNG"/>
</dbReference>
<dbReference type="Pfam" id="PF13416">
    <property type="entry name" value="SBP_bac_8"/>
    <property type="match status" value="1"/>
</dbReference>
<gene>
    <name evidence="7" type="ORF">ADIMK_2270</name>
</gene>
<keyword evidence="8" id="KW-1185">Reference proteome</keyword>